<proteinExistence type="predicted"/>
<gene>
    <name evidence="3" type="ORF">POCTA_138.1.T0670251</name>
</gene>
<dbReference type="InterPro" id="IPR013087">
    <property type="entry name" value="Znf_C2H2_type"/>
</dbReference>
<protein>
    <recommendedName>
        <fullName evidence="2">C2H2-type domain-containing protein</fullName>
    </recommendedName>
</protein>
<evidence type="ECO:0000313" key="3">
    <source>
        <dbReference type="EMBL" id="CAD8176753.1"/>
    </source>
</evidence>
<sequence>MEIESGDTSTLQIANLTLQNRVIQDTTVQDGLDNIFVYLNLSDSPQEREGSYDIYEDTLDVKTKKDNYIIKKNFHNYYQCGYCGKVFSSAQSLGGHVQKNHRTTKNRENCNQTIQLRQRPTRFAQH</sequence>
<dbReference type="AlphaFoldDB" id="A0A8S1VJI6"/>
<reference evidence="3" key="1">
    <citation type="submission" date="2021-01" db="EMBL/GenBank/DDBJ databases">
        <authorList>
            <consortium name="Genoscope - CEA"/>
            <person name="William W."/>
        </authorList>
    </citation>
    <scope>NUCLEOTIDE SEQUENCE</scope>
</reference>
<dbReference type="Pfam" id="PF13912">
    <property type="entry name" value="zf-C2H2_6"/>
    <property type="match status" value="1"/>
</dbReference>
<evidence type="ECO:0000259" key="2">
    <source>
        <dbReference type="PROSITE" id="PS50157"/>
    </source>
</evidence>
<dbReference type="OrthoDB" id="303108at2759"/>
<comment type="caution">
    <text evidence="3">The sequence shown here is derived from an EMBL/GenBank/DDBJ whole genome shotgun (WGS) entry which is preliminary data.</text>
</comment>
<dbReference type="EMBL" id="CAJJDP010000066">
    <property type="protein sequence ID" value="CAD8176753.1"/>
    <property type="molecule type" value="Genomic_DNA"/>
</dbReference>
<evidence type="ECO:0000256" key="1">
    <source>
        <dbReference type="PROSITE-ProRule" id="PRU00042"/>
    </source>
</evidence>
<keyword evidence="1" id="KW-0863">Zinc-finger</keyword>
<dbReference type="PROSITE" id="PS50157">
    <property type="entry name" value="ZINC_FINGER_C2H2_2"/>
    <property type="match status" value="1"/>
</dbReference>
<evidence type="ECO:0000313" key="4">
    <source>
        <dbReference type="Proteomes" id="UP000683925"/>
    </source>
</evidence>
<keyword evidence="1" id="KW-0479">Metal-binding</keyword>
<name>A0A8S1VJI6_PAROT</name>
<feature type="domain" description="C2H2-type" evidence="2">
    <location>
        <begin position="78"/>
        <end position="106"/>
    </location>
</feature>
<dbReference type="PROSITE" id="PS00028">
    <property type="entry name" value="ZINC_FINGER_C2H2_1"/>
    <property type="match status" value="1"/>
</dbReference>
<dbReference type="GO" id="GO:0008270">
    <property type="term" value="F:zinc ion binding"/>
    <property type="evidence" value="ECO:0007669"/>
    <property type="project" value="UniProtKB-KW"/>
</dbReference>
<organism evidence="3 4">
    <name type="scientific">Paramecium octaurelia</name>
    <dbReference type="NCBI Taxonomy" id="43137"/>
    <lineage>
        <taxon>Eukaryota</taxon>
        <taxon>Sar</taxon>
        <taxon>Alveolata</taxon>
        <taxon>Ciliophora</taxon>
        <taxon>Intramacronucleata</taxon>
        <taxon>Oligohymenophorea</taxon>
        <taxon>Peniculida</taxon>
        <taxon>Parameciidae</taxon>
        <taxon>Paramecium</taxon>
    </lineage>
</organism>
<accession>A0A8S1VJI6</accession>
<keyword evidence="1" id="KW-0862">Zinc</keyword>
<keyword evidence="4" id="KW-1185">Reference proteome</keyword>
<dbReference type="OMA" id="MEIECED"/>
<dbReference type="SMART" id="SM00355">
    <property type="entry name" value="ZnF_C2H2"/>
    <property type="match status" value="1"/>
</dbReference>
<dbReference type="Proteomes" id="UP000683925">
    <property type="component" value="Unassembled WGS sequence"/>
</dbReference>